<dbReference type="PANTHER" id="PTHR43139:SF52">
    <property type="entry name" value="SI:DKEY-122A22.2"/>
    <property type="match status" value="1"/>
</dbReference>
<feature type="signal peptide" evidence="2">
    <location>
        <begin position="1"/>
        <end position="21"/>
    </location>
</feature>
<evidence type="ECO:0008006" key="4">
    <source>
        <dbReference type="Google" id="ProtNLM"/>
    </source>
</evidence>
<reference evidence="3" key="2">
    <citation type="journal article" date="2024" name="Plant">
        <title>Genomic evolution and insights into agronomic trait innovations of Sesamum species.</title>
        <authorList>
            <person name="Miao H."/>
            <person name="Wang L."/>
            <person name="Qu L."/>
            <person name="Liu H."/>
            <person name="Sun Y."/>
            <person name="Le M."/>
            <person name="Wang Q."/>
            <person name="Wei S."/>
            <person name="Zheng Y."/>
            <person name="Lin W."/>
            <person name="Duan Y."/>
            <person name="Cao H."/>
            <person name="Xiong S."/>
            <person name="Wang X."/>
            <person name="Wei L."/>
            <person name="Li C."/>
            <person name="Ma Q."/>
            <person name="Ju M."/>
            <person name="Zhao R."/>
            <person name="Li G."/>
            <person name="Mu C."/>
            <person name="Tian Q."/>
            <person name="Mei H."/>
            <person name="Zhang T."/>
            <person name="Gao T."/>
            <person name="Zhang H."/>
        </authorList>
    </citation>
    <scope>NUCLEOTIDE SEQUENCE</scope>
    <source>
        <strain evidence="3">G01</strain>
    </source>
</reference>
<feature type="region of interest" description="Disordered" evidence="1">
    <location>
        <begin position="48"/>
        <end position="106"/>
    </location>
</feature>
<protein>
    <recommendedName>
        <fullName evidence="4">AB hydrolase-1 domain-containing protein</fullName>
    </recommendedName>
</protein>
<accession>A0AAW2M8C0</accession>
<dbReference type="InterPro" id="IPR052370">
    <property type="entry name" value="Meta-cleavage_hydrolase"/>
</dbReference>
<dbReference type="AlphaFoldDB" id="A0AAW2M8C0"/>
<proteinExistence type="predicted"/>
<evidence type="ECO:0000313" key="3">
    <source>
        <dbReference type="EMBL" id="KAL0327442.1"/>
    </source>
</evidence>
<dbReference type="EMBL" id="JACGWK010000011">
    <property type="protein sequence ID" value="KAL0327442.1"/>
    <property type="molecule type" value="Genomic_DNA"/>
</dbReference>
<evidence type="ECO:0000256" key="1">
    <source>
        <dbReference type="SAM" id="MobiDB-lite"/>
    </source>
</evidence>
<organism evidence="3">
    <name type="scientific">Sesamum angustifolium</name>
    <dbReference type="NCBI Taxonomy" id="2727405"/>
    <lineage>
        <taxon>Eukaryota</taxon>
        <taxon>Viridiplantae</taxon>
        <taxon>Streptophyta</taxon>
        <taxon>Embryophyta</taxon>
        <taxon>Tracheophyta</taxon>
        <taxon>Spermatophyta</taxon>
        <taxon>Magnoliopsida</taxon>
        <taxon>eudicotyledons</taxon>
        <taxon>Gunneridae</taxon>
        <taxon>Pentapetalae</taxon>
        <taxon>asterids</taxon>
        <taxon>lamiids</taxon>
        <taxon>Lamiales</taxon>
        <taxon>Pedaliaceae</taxon>
        <taxon>Sesamum</taxon>
    </lineage>
</organism>
<dbReference type="SUPFAM" id="SSF53474">
    <property type="entry name" value="alpha/beta-Hydrolases"/>
    <property type="match status" value="1"/>
</dbReference>
<feature type="chain" id="PRO_5043419101" description="AB hydrolase-1 domain-containing protein" evidence="2">
    <location>
        <begin position="22"/>
        <end position="200"/>
    </location>
</feature>
<dbReference type="PANTHER" id="PTHR43139">
    <property type="entry name" value="SI:DKEY-122A22.2"/>
    <property type="match status" value="1"/>
</dbReference>
<gene>
    <name evidence="3" type="ORF">Sangu_1822200</name>
</gene>
<name>A0AAW2M8C0_9LAMI</name>
<comment type="caution">
    <text evidence="3">The sequence shown here is derived from an EMBL/GenBank/DDBJ whole genome shotgun (WGS) entry which is preliminary data.</text>
</comment>
<keyword evidence="2" id="KW-0732">Signal</keyword>
<dbReference type="InterPro" id="IPR029058">
    <property type="entry name" value="AB_hydrolase_fold"/>
</dbReference>
<dbReference type="Gene3D" id="3.40.50.1820">
    <property type="entry name" value="alpha/beta hydrolase"/>
    <property type="match status" value="1"/>
</dbReference>
<sequence length="200" mass="21887">MVASCLSFVSLYGSFLRRCLTAGLSQTVDIDGDTTIHFWGPPPPLLNPVGPDSRLRPHGGNGGRKSPSLPENSTSMCRTSYSSASPSPSPPIGRRFSRRLPSRNSSKSLGFAGCIDLCRYSVVGTSYGGFVGYRMAAMWPERVEKVVIASSGVNMTRRDNQELLKRAKMEQIEELMLPRSAAQLRRLIVCRFSGVPLLYA</sequence>
<reference evidence="3" key="1">
    <citation type="submission" date="2020-06" db="EMBL/GenBank/DDBJ databases">
        <authorList>
            <person name="Li T."/>
            <person name="Hu X."/>
            <person name="Zhang T."/>
            <person name="Song X."/>
            <person name="Zhang H."/>
            <person name="Dai N."/>
            <person name="Sheng W."/>
            <person name="Hou X."/>
            <person name="Wei L."/>
        </authorList>
    </citation>
    <scope>NUCLEOTIDE SEQUENCE</scope>
    <source>
        <strain evidence="3">G01</strain>
        <tissue evidence="3">Leaf</tissue>
    </source>
</reference>
<evidence type="ECO:0000256" key="2">
    <source>
        <dbReference type="SAM" id="SignalP"/>
    </source>
</evidence>